<dbReference type="Pfam" id="PF19116">
    <property type="entry name" value="DUF5801"/>
    <property type="match status" value="6"/>
</dbReference>
<dbReference type="RefSeq" id="WP_012805221.1">
    <property type="nucleotide sequence ID" value="NC_013173.1"/>
</dbReference>
<dbReference type="SUPFAM" id="SSF51120">
    <property type="entry name" value="beta-Roll"/>
    <property type="match status" value="1"/>
</dbReference>
<dbReference type="EMBL" id="CP001629">
    <property type="protein sequence ID" value="ACU88136.1"/>
    <property type="molecule type" value="Genomic_DNA"/>
</dbReference>
<proteinExistence type="predicted"/>
<dbReference type="SUPFAM" id="SSF53300">
    <property type="entry name" value="vWA-like"/>
    <property type="match status" value="1"/>
</dbReference>
<protein>
    <submittedName>
        <fullName evidence="2">von Willebrand factor type A</fullName>
    </submittedName>
</protein>
<dbReference type="eggNOG" id="COG2304">
    <property type="taxonomic scope" value="Bacteria"/>
</dbReference>
<dbReference type="PRINTS" id="PR00313">
    <property type="entry name" value="CABNDNGRPT"/>
</dbReference>
<dbReference type="InterPro" id="IPR002035">
    <property type="entry name" value="VWF_A"/>
</dbReference>
<evidence type="ECO:0000313" key="3">
    <source>
        <dbReference type="Proteomes" id="UP000002216"/>
    </source>
</evidence>
<evidence type="ECO:0000313" key="2">
    <source>
        <dbReference type="EMBL" id="ACU88136.1"/>
    </source>
</evidence>
<name>C7LRT0_DESBD</name>
<dbReference type="eggNOG" id="COG2931">
    <property type="taxonomic scope" value="Bacteria"/>
</dbReference>
<accession>C7LRT0</accession>
<dbReference type="InterPro" id="IPR043824">
    <property type="entry name" value="DUF5801"/>
</dbReference>
<dbReference type="HOGENOM" id="CLU_228888_0_0_7"/>
<dbReference type="Pfam" id="PF13519">
    <property type="entry name" value="VWA_2"/>
    <property type="match status" value="1"/>
</dbReference>
<dbReference type="NCBIfam" id="TIGR03661">
    <property type="entry name" value="T1SS_VCA0849"/>
    <property type="match status" value="1"/>
</dbReference>
<dbReference type="Gene3D" id="3.40.50.410">
    <property type="entry name" value="von Willebrand factor, type A domain"/>
    <property type="match status" value="1"/>
</dbReference>
<reference evidence="2 3" key="1">
    <citation type="journal article" date="2009" name="Stand. Genomic Sci.">
        <title>Complete genome sequence of Desulfomicrobium baculatum type strain (X).</title>
        <authorList>
            <person name="Copeland A."/>
            <person name="Spring S."/>
            <person name="Goker M."/>
            <person name="Schneider S."/>
            <person name="Lapidus A."/>
            <person name="Del Rio T.G."/>
            <person name="Tice H."/>
            <person name="Cheng J.F."/>
            <person name="Chen F."/>
            <person name="Nolan M."/>
            <person name="Bruce D."/>
            <person name="Goodwin L."/>
            <person name="Pitluck S."/>
            <person name="Ivanova N."/>
            <person name="Mavrommatis K."/>
            <person name="Ovchinnikova G."/>
            <person name="Pati A."/>
            <person name="Chen A."/>
            <person name="Palaniappan K."/>
            <person name="Land M."/>
            <person name="Hauser L."/>
            <person name="Chang Y.J."/>
            <person name="Jeffries C.C."/>
            <person name="Meincke L."/>
            <person name="Sims D."/>
            <person name="Brettin T."/>
            <person name="Detter J.C."/>
            <person name="Han C."/>
            <person name="Chain P."/>
            <person name="Bristow J."/>
            <person name="Eisen J.A."/>
            <person name="Markowitz V."/>
            <person name="Hugenholtz P."/>
            <person name="Kyrpides N.C."/>
            <person name="Klenk H.P."/>
            <person name="Lucas S."/>
        </authorList>
    </citation>
    <scope>NUCLEOTIDE SEQUENCE [LARGE SCALE GENOMIC DNA]</scope>
    <source>
        <strain evidence="3">DSM 4028 / VKM B-1378 / X</strain>
    </source>
</reference>
<dbReference type="STRING" id="525897.Dbac_0006"/>
<dbReference type="InterPro" id="IPR001343">
    <property type="entry name" value="Hemolysn_Ca-bd"/>
</dbReference>
<dbReference type="SMART" id="SM00327">
    <property type="entry name" value="VWA"/>
    <property type="match status" value="1"/>
</dbReference>
<dbReference type="CDD" id="cd00198">
    <property type="entry name" value="vWFA"/>
    <property type="match status" value="1"/>
</dbReference>
<dbReference type="InterPro" id="IPR018511">
    <property type="entry name" value="Hemolysin-typ_Ca-bd_CS"/>
</dbReference>
<dbReference type="InterPro" id="IPR011049">
    <property type="entry name" value="Serralysin-like_metalloprot_C"/>
</dbReference>
<keyword evidence="3" id="KW-1185">Reference proteome</keyword>
<organism evidence="2 3">
    <name type="scientific">Desulfomicrobium baculatum (strain DSM 4028 / VKM B-1378 / X)</name>
    <name type="common">Desulfovibrio baculatus</name>
    <dbReference type="NCBI Taxonomy" id="525897"/>
    <lineage>
        <taxon>Bacteria</taxon>
        <taxon>Pseudomonadati</taxon>
        <taxon>Thermodesulfobacteriota</taxon>
        <taxon>Desulfovibrionia</taxon>
        <taxon>Desulfovibrionales</taxon>
        <taxon>Desulfomicrobiaceae</taxon>
        <taxon>Desulfomicrobium</taxon>
    </lineage>
</organism>
<feature type="domain" description="VWFA" evidence="1">
    <location>
        <begin position="1693"/>
        <end position="1880"/>
    </location>
</feature>
<dbReference type="Gene3D" id="2.60.120.380">
    <property type="match status" value="1"/>
</dbReference>
<gene>
    <name evidence="2" type="ordered locus">Dbac_0006</name>
</gene>
<dbReference type="GO" id="GO:0005509">
    <property type="term" value="F:calcium ion binding"/>
    <property type="evidence" value="ECO:0007669"/>
    <property type="project" value="InterPro"/>
</dbReference>
<dbReference type="KEGG" id="dba:Dbac_0006"/>
<evidence type="ECO:0000259" key="1">
    <source>
        <dbReference type="PROSITE" id="PS50234"/>
    </source>
</evidence>
<dbReference type="Proteomes" id="UP000002216">
    <property type="component" value="Chromosome"/>
</dbReference>
<sequence>MAATTQESRQTLRSPEAGQSVVVTAIAGQDIVLDSAFDQAEPKVYDNSVVFEFANGGQVVIEFSDLPDGQVPNIILADGTVLNVQEFLASLGEGDVEPAAGPEGGATGSGGVGEYRDDAGNLIDGVDKLGGLDPRDFTAITVEALEADADVDVEDVNPLPSAGPAFGAADEDGLRISELTMTPFDGNDDERDGDHPAQFAYAEGTLNYDFGGDGPSATNPFVWSLGGLEALGVESRGHALQYEVVDGGTTLNAFYILGEYPSEGEYDSSVEFQESFRVDVFSLNVTDLAAGTYRFELYQPLDHSVSGTEDDIIYNFSFTLTDGSGDFVVGGLNMIVDDDSPVVTANASGLPELILDESPVGEGDGSGIAQSPQETSNFSIATAISLDGYFALGVNPDVENSETVPFVSINAVGNGQPDYYAFTVTEAGSTAVFDIDYGGNHGGSFDPYIHLWDSAGVRIASDDDQGGDPGSYSGLDSYLTYTFTAPGTYYISVGQFPGGSTPDNPIPVGGTYQLQVSLPNAITGEGHGDGIRVLSADFSGNFDFAYGADGPGIIDSVGYELSLSEESVSSGLFALGENGEPGAEIMLGMEVDGSIIGTVDGGTPFFRISVDGASGRVTFVQYENVWHAADDDHDDSVFLDLPEGTILLTAVATDGDGDTTSAFLDLSTGVFGIEDDGPTLNVEADGQAAGGLALNLDETVGDDRGADADGNTDDDGPGLARVVTSLEGGLTALFNLGGGYGTDGAGTTTGSLSFVGFPTTGGLETTLSSTAGGMITLFLESGAIVGRDADGGDPVLTIEIVESPADSGLYQLQTTLYEALDHGDDGNEFDSALDLLLADEGAIKLQYEVTRTDADGDSVTESAAVNLIDDATSVFSFDDDGPTLTVVAEVSEQEGAQLAMNLDETVGDDRGADADGNDDDASPALAQVTSSVSGGLTSLFAALGGDYGSDGAGTTTGSLSFVGFPTTGGLETTLSSTAGGMITLFLESGAIVGRDADGGDPVLTIEIVESPADSGLYQLQTTLYEALDHGDDGNEFDSALDLLLADEGAIKLQYEVTRTDADGDSVTESAAVNLIDDATSVFSFDDDGPTLTVVAEVSEQEGAQLAMNLDETVGDDRGADADGNDDDASPALAQVTSSVSGGLTSLFAALGGDYGSDGAGTTTGSLSFVGFPTTGGLETTLSSTAGGMITLFLESGAIVGRDADGGDPVLTIEIVESPADSGLYQLQTTLYEALDHGDDGNEFDSALDLLLADEGAIKLQYEVTRTDADGDSVTESAAVNLIDDATSVFSFDDDGPTLTVVAEVSEQEGAQLAMNLDETVGDDRGADADGNDDDASPALAQVTSSVSGGLTSLFAALGGDYGSDGAGTTTGSLSFVGFPTTGGLETTLSSTAGGMITLFLESGAIVGRDADGGDPVLTIEIVESPADSGLYQLQTTLYEALDHGDDGNEFDSALDLLLADEGAIKLQYEVTRTDADGDSVTESAAVNLIDDAASFFSFDDDGPSMVVGAIAESGLTLTTDDAQTIGADFDTDSVNFAAAIQSAVTPLYGSDGSGGTVISGFELAISGGGELDSGLNSNGLDIILSKDGDDVVGRTTAGEVFRISVDSTGTVVLKQSAEVDHIEGTPNDDLISLADSKVFLEATATVTDGDNDVATRTLSVDLGGNIRFVDDVPSAENDSVSAAENWTGAKTYNLMLIVDRSGSINQTEMQAAVVAMNSLLDKYAEVALGGEAGVQVQVVTFAVDGTLVHGSPVSIAEAKAYLDILDNSGGSGNTNYDAAVAAATPAIDGWPVATADHDNVVYFISDGAPTVGNGTVGLTNAEEAAWETTLESRGATSWAIGVGTSNAVDDDLADVAYPDGNVLLASNFNDSLLDALIGTVPVPTTVSGNVLDNDASGADGWNSPALVSASFGTDTHVFSSPTDSHTFDLGLVGSVLLRGDGSYIFTPAEDVQDDIFADLLYTVRDGDGDETGATLRLTTTDLSEVTAVGDTVTVIPSIPWDGNSAFTDNGSGVQEVYDIQSVPFEVDAGDSIYLTLEVSEFINPPNSGGQGTDRIKVDILDEFNTVRASVVLEYENNAWTATGDGVIGSSSLSGGIATLNLVIDGVPAGANLRVAIDVNNRTPGNEKLTVQATTLVVGEGAESSFWPSVGTAAMAVPITGDLFANDALGAEGASIMAVAVGGLVFTDDNSDGLIVATGSYGVVTVNTLTGAFEYAPNTTGSVPDLGDSDVFTYTVAQADGDSSMADLTINFAGAVGQTGTGNSETLVLSVDTGGSMSGLGGNDHLIGGEGDDSLYGGDGSDVLEGGLGNDYLGGGAGSDFLSGGAGSDTLVGGAGDDVMTGGAGQDVFRYMAGDLANAIDGDTITDFELGAGGDSLDLQALLTGATAGTLDQYLDFTVTNIAGGEATVEINVDPAGTGNHATTLATITVTGVGAGDTADSIIDTMINHNIDI</sequence>
<dbReference type="PROSITE" id="PS00330">
    <property type="entry name" value="HEMOLYSIN_CALCIUM"/>
    <property type="match status" value="4"/>
</dbReference>
<dbReference type="PROSITE" id="PS50234">
    <property type="entry name" value="VWFA"/>
    <property type="match status" value="1"/>
</dbReference>
<dbReference type="InterPro" id="IPR019960">
    <property type="entry name" value="T1SS_VCA0849"/>
</dbReference>
<dbReference type="InterPro" id="IPR036465">
    <property type="entry name" value="vWFA_dom_sf"/>
</dbReference>
<dbReference type="Gene3D" id="2.150.10.10">
    <property type="entry name" value="Serralysin-like metalloprotease, C-terminal"/>
    <property type="match status" value="1"/>
</dbReference>
<dbReference type="Pfam" id="PF00353">
    <property type="entry name" value="HemolysinCabind"/>
    <property type="match status" value="2"/>
</dbReference>
<dbReference type="OrthoDB" id="5454111at2"/>